<evidence type="ECO:0000313" key="1">
    <source>
        <dbReference type="EMBL" id="MBE1504051.1"/>
    </source>
</evidence>
<comment type="caution">
    <text evidence="1">The sequence shown here is derived from an EMBL/GenBank/DDBJ whole genome shotgun (WGS) entry which is preliminary data.</text>
</comment>
<sequence length="40" mass="4426">MLLGAFVSWPKPVMSSAISQPMLANFLKAEFLAKPLQLYS</sequence>
<evidence type="ECO:0000313" key="2">
    <source>
        <dbReference type="Proteomes" id="UP000620262"/>
    </source>
</evidence>
<gene>
    <name evidence="1" type="ORF">H4W29_001232</name>
</gene>
<accession>A0ABR9ILJ2</accession>
<proteinExistence type="predicted"/>
<organism evidence="1 2">
    <name type="scientific">Rhizobium viscosum</name>
    <name type="common">Arthrobacter viscosus</name>
    <dbReference type="NCBI Taxonomy" id="1673"/>
    <lineage>
        <taxon>Bacteria</taxon>
        <taxon>Pseudomonadati</taxon>
        <taxon>Pseudomonadota</taxon>
        <taxon>Alphaproteobacteria</taxon>
        <taxon>Hyphomicrobiales</taxon>
        <taxon>Rhizobiaceae</taxon>
        <taxon>Rhizobium/Agrobacterium group</taxon>
        <taxon>Rhizobium</taxon>
    </lineage>
</organism>
<dbReference type="EMBL" id="JADBEC010000001">
    <property type="protein sequence ID" value="MBE1504051.1"/>
    <property type="molecule type" value="Genomic_DNA"/>
</dbReference>
<dbReference type="Proteomes" id="UP000620262">
    <property type="component" value="Unassembled WGS sequence"/>
</dbReference>
<name>A0ABR9ILJ2_RHIVS</name>
<protein>
    <submittedName>
        <fullName evidence="1">Uncharacterized protein</fullName>
    </submittedName>
</protein>
<reference evidence="1 2" key="1">
    <citation type="submission" date="2020-10" db="EMBL/GenBank/DDBJ databases">
        <title>Sequencing the genomes of 1000 actinobacteria strains.</title>
        <authorList>
            <person name="Klenk H.-P."/>
        </authorList>
    </citation>
    <scope>NUCLEOTIDE SEQUENCE [LARGE SCALE GENOMIC DNA]</scope>
    <source>
        <strain evidence="1 2">DSM 7307</strain>
    </source>
</reference>
<keyword evidence="2" id="KW-1185">Reference proteome</keyword>